<evidence type="ECO:0000313" key="2">
    <source>
        <dbReference type="EMBL" id="KAJ8874852.1"/>
    </source>
</evidence>
<gene>
    <name evidence="2" type="ORF">PR048_022741</name>
</gene>
<sequence>MRSHYRDTSHHDAVCRPQPARRGKRVFNYRLSRARRIIEKYVWACMCVRNYIMKTCTEGISQYCPPGYVLEGEWRQQVDNNVSSARPGERWQEQPRKGYRELER</sequence>
<reference evidence="2 3" key="1">
    <citation type="submission" date="2023-02" db="EMBL/GenBank/DDBJ databases">
        <title>LHISI_Scaffold_Assembly.</title>
        <authorList>
            <person name="Stuart O.P."/>
            <person name="Cleave R."/>
            <person name="Magrath M.J.L."/>
            <person name="Mikheyev A.S."/>
        </authorList>
    </citation>
    <scope>NUCLEOTIDE SEQUENCE [LARGE SCALE GENOMIC DNA]</scope>
    <source>
        <strain evidence="2">Daus_M_001</strain>
        <tissue evidence="2">Leg muscle</tissue>
    </source>
</reference>
<protein>
    <submittedName>
        <fullName evidence="2">Uncharacterized protein</fullName>
    </submittedName>
</protein>
<proteinExistence type="predicted"/>
<comment type="caution">
    <text evidence="2">The sequence shown here is derived from an EMBL/GenBank/DDBJ whole genome shotgun (WGS) entry which is preliminary data.</text>
</comment>
<accession>A0ABQ9GS63</accession>
<evidence type="ECO:0000313" key="3">
    <source>
        <dbReference type="Proteomes" id="UP001159363"/>
    </source>
</evidence>
<dbReference type="Proteomes" id="UP001159363">
    <property type="component" value="Chromosome 8"/>
</dbReference>
<feature type="compositionally biased region" description="Basic and acidic residues" evidence="1">
    <location>
        <begin position="87"/>
        <end position="104"/>
    </location>
</feature>
<keyword evidence="3" id="KW-1185">Reference proteome</keyword>
<dbReference type="EMBL" id="JARBHB010000009">
    <property type="protein sequence ID" value="KAJ8874852.1"/>
    <property type="molecule type" value="Genomic_DNA"/>
</dbReference>
<evidence type="ECO:0000256" key="1">
    <source>
        <dbReference type="SAM" id="MobiDB-lite"/>
    </source>
</evidence>
<feature type="region of interest" description="Disordered" evidence="1">
    <location>
        <begin position="80"/>
        <end position="104"/>
    </location>
</feature>
<organism evidence="2 3">
    <name type="scientific">Dryococelus australis</name>
    <dbReference type="NCBI Taxonomy" id="614101"/>
    <lineage>
        <taxon>Eukaryota</taxon>
        <taxon>Metazoa</taxon>
        <taxon>Ecdysozoa</taxon>
        <taxon>Arthropoda</taxon>
        <taxon>Hexapoda</taxon>
        <taxon>Insecta</taxon>
        <taxon>Pterygota</taxon>
        <taxon>Neoptera</taxon>
        <taxon>Polyneoptera</taxon>
        <taxon>Phasmatodea</taxon>
        <taxon>Verophasmatodea</taxon>
        <taxon>Anareolatae</taxon>
        <taxon>Phasmatidae</taxon>
        <taxon>Eurycanthinae</taxon>
        <taxon>Dryococelus</taxon>
    </lineage>
</organism>
<name>A0ABQ9GS63_9NEOP</name>